<evidence type="ECO:0000313" key="2">
    <source>
        <dbReference type="Proteomes" id="UP000029628"/>
    </source>
</evidence>
<gene>
    <name evidence="1" type="ORF">HMPREF0872_03710</name>
</gene>
<dbReference type="InterPro" id="IPR024523">
    <property type="entry name" value="DUF3793"/>
</dbReference>
<accession>A0A096BYL4</accession>
<name>A0A096BYL4_9FIRM</name>
<dbReference type="AlphaFoldDB" id="A0A096BYL4"/>
<protein>
    <recommendedName>
        <fullName evidence="3">Cell surface protein</fullName>
    </recommendedName>
</protein>
<comment type="caution">
    <text evidence="1">The sequence shown here is derived from an EMBL/GenBank/DDBJ whole genome shotgun (WGS) entry which is preliminary data.</text>
</comment>
<proteinExistence type="predicted"/>
<keyword evidence="2" id="KW-1185">Reference proteome</keyword>
<dbReference type="RefSeq" id="WP_081936421.1">
    <property type="nucleotide sequence ID" value="NZ_JRNT01000007.1"/>
</dbReference>
<organism evidence="1 2">
    <name type="scientific">Veillonella montpellierensis DNF00314</name>
    <dbReference type="NCBI Taxonomy" id="1401067"/>
    <lineage>
        <taxon>Bacteria</taxon>
        <taxon>Bacillati</taxon>
        <taxon>Bacillota</taxon>
        <taxon>Negativicutes</taxon>
        <taxon>Veillonellales</taxon>
        <taxon>Veillonellaceae</taxon>
        <taxon>Veillonella</taxon>
    </lineage>
</organism>
<dbReference type="Proteomes" id="UP000029628">
    <property type="component" value="Unassembled WGS sequence"/>
</dbReference>
<reference evidence="1 2" key="1">
    <citation type="submission" date="2014-07" db="EMBL/GenBank/DDBJ databases">
        <authorList>
            <person name="McCorrison J."/>
            <person name="Sanka R."/>
            <person name="Torralba M."/>
            <person name="Gillis M."/>
            <person name="Haft D.H."/>
            <person name="Methe B."/>
            <person name="Sutton G."/>
            <person name="Nelson K.E."/>
        </authorList>
    </citation>
    <scope>NUCLEOTIDE SEQUENCE [LARGE SCALE GENOMIC DNA]</scope>
    <source>
        <strain evidence="1 2">DNF00314</strain>
    </source>
</reference>
<evidence type="ECO:0000313" key="1">
    <source>
        <dbReference type="EMBL" id="KGF47812.1"/>
    </source>
</evidence>
<dbReference type="Pfam" id="PF12672">
    <property type="entry name" value="DUF3793"/>
    <property type="match status" value="1"/>
</dbReference>
<sequence length="187" mass="21899">MDSIEQIIGYHCAPTIRGIKIANLVSIPQEMSAQLCKIINDYNFQFNEKGLYFFQLCACKERRLLLVFRKKQLEEYVRQHQHIGFLSMYGYQEDDPLEALLLHLRHRMETEISFPHEIGLFLGYPLNDVIHFIASKGQNYQLCGEWKVYHHAISAQHSFHCFKICREYCHQQLVNGKSFSSLVAKTA</sequence>
<dbReference type="EMBL" id="JRNT01000007">
    <property type="protein sequence ID" value="KGF47812.1"/>
    <property type="molecule type" value="Genomic_DNA"/>
</dbReference>
<dbReference type="eggNOG" id="ENOG5032SGE">
    <property type="taxonomic scope" value="Bacteria"/>
</dbReference>
<evidence type="ECO:0008006" key="3">
    <source>
        <dbReference type="Google" id="ProtNLM"/>
    </source>
</evidence>